<dbReference type="InterPro" id="IPR050415">
    <property type="entry name" value="MRET"/>
</dbReference>
<dbReference type="InterPro" id="IPR039261">
    <property type="entry name" value="FNR_nucleotide-bd"/>
</dbReference>
<feature type="domain" description="FAD-binding FR-type" evidence="1">
    <location>
        <begin position="3"/>
        <end position="101"/>
    </location>
</feature>
<proteinExistence type="predicted"/>
<dbReference type="Pfam" id="PF00175">
    <property type="entry name" value="NAD_binding_1"/>
    <property type="match status" value="1"/>
</dbReference>
<dbReference type="InterPro" id="IPR017938">
    <property type="entry name" value="Riboflavin_synthase-like_b-brl"/>
</dbReference>
<dbReference type="InterPro" id="IPR017927">
    <property type="entry name" value="FAD-bd_FR_type"/>
</dbReference>
<evidence type="ECO:0000313" key="3">
    <source>
        <dbReference type="Proteomes" id="UP000033860"/>
    </source>
</evidence>
<protein>
    <submittedName>
        <fullName evidence="2">CDP-6-deoxy-L-threo-D-glycero-4-hexulose-3-dehydr ase reductase</fullName>
    </submittedName>
</protein>
<dbReference type="InterPro" id="IPR008333">
    <property type="entry name" value="Cbr1-like_FAD-bd_dom"/>
</dbReference>
<dbReference type="SUPFAM" id="SSF63380">
    <property type="entry name" value="Riboflavin synthase domain-like"/>
    <property type="match status" value="1"/>
</dbReference>
<dbReference type="PROSITE" id="PS51384">
    <property type="entry name" value="FAD_FR"/>
    <property type="match status" value="1"/>
</dbReference>
<organism evidence="2 3">
    <name type="scientific">Candidatus Beckwithbacteria bacterium GW2011_GWB1_47_15</name>
    <dbReference type="NCBI Taxonomy" id="1618371"/>
    <lineage>
        <taxon>Bacteria</taxon>
        <taxon>Candidatus Beckwithiibacteriota</taxon>
    </lineage>
</organism>
<dbReference type="SUPFAM" id="SSF52343">
    <property type="entry name" value="Ferredoxin reductase-like, C-terminal NADP-linked domain"/>
    <property type="match status" value="1"/>
</dbReference>
<dbReference type="Gene3D" id="3.40.50.80">
    <property type="entry name" value="Nucleotide-binding domain of ferredoxin-NADP reductase (FNR) module"/>
    <property type="match status" value="1"/>
</dbReference>
<dbReference type="Proteomes" id="UP000033860">
    <property type="component" value="Unassembled WGS sequence"/>
</dbReference>
<reference evidence="2 3" key="1">
    <citation type="journal article" date="2015" name="Nature">
        <title>rRNA introns, odd ribosomes, and small enigmatic genomes across a large radiation of phyla.</title>
        <authorList>
            <person name="Brown C.T."/>
            <person name="Hug L.A."/>
            <person name="Thomas B.C."/>
            <person name="Sharon I."/>
            <person name="Castelle C.J."/>
            <person name="Singh A."/>
            <person name="Wilkins M.J."/>
            <person name="Williams K.H."/>
            <person name="Banfield J.F."/>
        </authorList>
    </citation>
    <scope>NUCLEOTIDE SEQUENCE [LARGE SCALE GENOMIC DNA]</scope>
</reference>
<dbReference type="EMBL" id="LCNT01000004">
    <property type="protein sequence ID" value="KKU61228.1"/>
    <property type="molecule type" value="Genomic_DNA"/>
</dbReference>
<dbReference type="Gene3D" id="2.40.30.10">
    <property type="entry name" value="Translation factors"/>
    <property type="match status" value="1"/>
</dbReference>
<dbReference type="PANTHER" id="PTHR47354:SF5">
    <property type="entry name" value="PROTEIN RFBI"/>
    <property type="match status" value="1"/>
</dbReference>
<dbReference type="PANTHER" id="PTHR47354">
    <property type="entry name" value="NADH OXIDOREDUCTASE HCR"/>
    <property type="match status" value="1"/>
</dbReference>
<gene>
    <name evidence="2" type="ORF">UX85_C0004G0150</name>
</gene>
<evidence type="ECO:0000313" key="2">
    <source>
        <dbReference type="EMBL" id="KKU61228.1"/>
    </source>
</evidence>
<sequence length="221" mass="24802">MTKPQEFLGRVSRVELTGHFRFFKVKLVEPKNLDFSAGQFLSVAIGGGQRRAYSIASPPRDSRLDLVVDLSPGRAGSKFMAGLKQGDEISFLAPLGRFVVENEAKLLFVATTSGIAPIRSMVLDLLNQNDPRSTYLYWYVRQADAAAFQDWDREFEQKVKARVGFYYRLVKSGGQESWPDGGRNLEKIKTLGGDKNRGVYLCGSQKMLAGFPQSRVHVERF</sequence>
<dbReference type="PRINTS" id="PR00410">
    <property type="entry name" value="PHEHYDRXLASE"/>
</dbReference>
<dbReference type="AlphaFoldDB" id="A0A0G1U4J5"/>
<accession>A0A0G1U4J5</accession>
<evidence type="ECO:0000259" key="1">
    <source>
        <dbReference type="PROSITE" id="PS51384"/>
    </source>
</evidence>
<dbReference type="GO" id="GO:0016491">
    <property type="term" value="F:oxidoreductase activity"/>
    <property type="evidence" value="ECO:0007669"/>
    <property type="project" value="InterPro"/>
</dbReference>
<comment type="caution">
    <text evidence="2">The sequence shown here is derived from an EMBL/GenBank/DDBJ whole genome shotgun (WGS) entry which is preliminary data.</text>
</comment>
<dbReference type="InterPro" id="IPR001433">
    <property type="entry name" value="OxRdtase_FAD/NAD-bd"/>
</dbReference>
<dbReference type="Pfam" id="PF00970">
    <property type="entry name" value="FAD_binding_6"/>
    <property type="match status" value="1"/>
</dbReference>
<name>A0A0G1U4J5_9BACT</name>